<dbReference type="SUPFAM" id="SSF52172">
    <property type="entry name" value="CheY-like"/>
    <property type="match status" value="1"/>
</dbReference>
<reference evidence="6 7" key="1">
    <citation type="submission" date="2007-05" db="EMBL/GenBank/DDBJ databases">
        <title>Complete sequence of Geobacter uraniireducens Rf4.</title>
        <authorList>
            <consortium name="US DOE Joint Genome Institute"/>
            <person name="Copeland A."/>
            <person name="Lucas S."/>
            <person name="Lapidus A."/>
            <person name="Barry K."/>
            <person name="Detter J.C."/>
            <person name="Glavina del Rio T."/>
            <person name="Hammon N."/>
            <person name="Israni S."/>
            <person name="Dalin E."/>
            <person name="Tice H."/>
            <person name="Pitluck S."/>
            <person name="Chertkov O."/>
            <person name="Brettin T."/>
            <person name="Bruce D."/>
            <person name="Han C."/>
            <person name="Schmutz J."/>
            <person name="Larimer F."/>
            <person name="Land M."/>
            <person name="Hauser L."/>
            <person name="Kyrpides N."/>
            <person name="Mikhailova N."/>
            <person name="Shelobolina E."/>
            <person name="Aklujkar M."/>
            <person name="Lovley D."/>
            <person name="Richardson P."/>
        </authorList>
    </citation>
    <scope>NUCLEOTIDE SEQUENCE [LARGE SCALE GENOMIC DNA]</scope>
    <source>
        <strain evidence="6 7">Rf4</strain>
    </source>
</reference>
<dbReference type="PANTHER" id="PTHR44591">
    <property type="entry name" value="STRESS RESPONSE REGULATOR PROTEIN 1"/>
    <property type="match status" value="1"/>
</dbReference>
<dbReference type="OrthoDB" id="9780312at2"/>
<gene>
    <name evidence="6" type="ordered locus">Gura_2117</name>
</gene>
<evidence type="ECO:0000256" key="1">
    <source>
        <dbReference type="ARBA" id="ARBA00022553"/>
    </source>
</evidence>
<evidence type="ECO:0000259" key="4">
    <source>
        <dbReference type="PROSITE" id="PS50112"/>
    </source>
</evidence>
<evidence type="ECO:0000256" key="2">
    <source>
        <dbReference type="PROSITE-ProRule" id="PRU00169"/>
    </source>
</evidence>
<feature type="modified residue" description="4-aspartylphosphate" evidence="2">
    <location>
        <position position="55"/>
    </location>
</feature>
<feature type="domain" description="Response regulatory" evidence="3">
    <location>
        <begin position="5"/>
        <end position="120"/>
    </location>
</feature>
<dbReference type="KEGG" id="gur:Gura_2117"/>
<dbReference type="CDD" id="cd17534">
    <property type="entry name" value="REC_DC-like"/>
    <property type="match status" value="1"/>
</dbReference>
<name>A5G3D7_GEOUR</name>
<dbReference type="InterPro" id="IPR000700">
    <property type="entry name" value="PAS-assoc_C"/>
</dbReference>
<dbReference type="NCBIfam" id="TIGR00229">
    <property type="entry name" value="sensory_box"/>
    <property type="match status" value="1"/>
</dbReference>
<sequence>MTGHKILIVEDEAIVALHEEENLKNMGYTVAGKASSGEEAIRKAEETKPDLVLMDIVLKGEMDGIEAAGQIHTRFNIPVVYVTAYGDEKTLQRAKLTEPFGYILKPFKERDLHVAIGIALYKHEMESKLKEMEQWFAATLKSIGNAVVTTDTEGRITFMNYAAEKISKWSREDAVGKSITDVIKIIGSEKQTLQRQHLEQIIKDGIIINLPRDYVTFINKEGDEIPIGGCAAPIRDDRGDITGIVMVFSNFPERKQD</sequence>
<dbReference type="Pfam" id="PF00072">
    <property type="entry name" value="Response_reg"/>
    <property type="match status" value="1"/>
</dbReference>
<dbReference type="PANTHER" id="PTHR44591:SF3">
    <property type="entry name" value="RESPONSE REGULATORY DOMAIN-CONTAINING PROTEIN"/>
    <property type="match status" value="1"/>
</dbReference>
<protein>
    <submittedName>
        <fullName evidence="6">Putative PAS/PAC sensor protein</fullName>
    </submittedName>
</protein>
<organism evidence="6 7">
    <name type="scientific">Geotalea uraniireducens (strain Rf4)</name>
    <name type="common">Geobacter uraniireducens</name>
    <dbReference type="NCBI Taxonomy" id="351605"/>
    <lineage>
        <taxon>Bacteria</taxon>
        <taxon>Pseudomonadati</taxon>
        <taxon>Thermodesulfobacteriota</taxon>
        <taxon>Desulfuromonadia</taxon>
        <taxon>Geobacterales</taxon>
        <taxon>Geobacteraceae</taxon>
        <taxon>Geotalea</taxon>
    </lineage>
</organism>
<dbReference type="GO" id="GO:0006355">
    <property type="term" value="P:regulation of DNA-templated transcription"/>
    <property type="evidence" value="ECO:0007669"/>
    <property type="project" value="InterPro"/>
</dbReference>
<feature type="domain" description="PAS" evidence="4">
    <location>
        <begin position="132"/>
        <end position="205"/>
    </location>
</feature>
<feature type="domain" description="PAC" evidence="5">
    <location>
        <begin position="211"/>
        <end position="257"/>
    </location>
</feature>
<dbReference type="InterPro" id="IPR001789">
    <property type="entry name" value="Sig_transdc_resp-reg_receiver"/>
</dbReference>
<evidence type="ECO:0000259" key="5">
    <source>
        <dbReference type="PROSITE" id="PS50113"/>
    </source>
</evidence>
<dbReference type="Proteomes" id="UP000006695">
    <property type="component" value="Chromosome"/>
</dbReference>
<dbReference type="SMART" id="SM00448">
    <property type="entry name" value="REC"/>
    <property type="match status" value="1"/>
</dbReference>
<dbReference type="Gene3D" id="3.40.50.2300">
    <property type="match status" value="1"/>
</dbReference>
<dbReference type="PROSITE" id="PS50113">
    <property type="entry name" value="PAC"/>
    <property type="match status" value="1"/>
</dbReference>
<dbReference type="CDD" id="cd00130">
    <property type="entry name" value="PAS"/>
    <property type="match status" value="1"/>
</dbReference>
<keyword evidence="7" id="KW-1185">Reference proteome</keyword>
<evidence type="ECO:0000313" key="7">
    <source>
        <dbReference type="Proteomes" id="UP000006695"/>
    </source>
</evidence>
<dbReference type="GO" id="GO:0000160">
    <property type="term" value="P:phosphorelay signal transduction system"/>
    <property type="evidence" value="ECO:0007669"/>
    <property type="project" value="InterPro"/>
</dbReference>
<dbReference type="Gene3D" id="3.30.450.20">
    <property type="entry name" value="PAS domain"/>
    <property type="match status" value="1"/>
</dbReference>
<evidence type="ECO:0000259" key="3">
    <source>
        <dbReference type="PROSITE" id="PS50110"/>
    </source>
</evidence>
<dbReference type="InterPro" id="IPR013767">
    <property type="entry name" value="PAS_fold"/>
</dbReference>
<dbReference type="InterPro" id="IPR035965">
    <property type="entry name" value="PAS-like_dom_sf"/>
</dbReference>
<dbReference type="HOGENOM" id="CLU_000445_14_0_7"/>
<keyword evidence="1 2" id="KW-0597">Phosphoprotein</keyword>
<dbReference type="EMBL" id="CP000698">
    <property type="protein sequence ID" value="ABQ26305.1"/>
    <property type="molecule type" value="Genomic_DNA"/>
</dbReference>
<dbReference type="STRING" id="351605.Gura_2117"/>
<dbReference type="PROSITE" id="PS50110">
    <property type="entry name" value="RESPONSE_REGULATORY"/>
    <property type="match status" value="1"/>
</dbReference>
<dbReference type="Pfam" id="PF00989">
    <property type="entry name" value="PAS"/>
    <property type="match status" value="1"/>
</dbReference>
<dbReference type="InterPro" id="IPR050595">
    <property type="entry name" value="Bact_response_regulator"/>
</dbReference>
<dbReference type="RefSeq" id="WP_011939006.1">
    <property type="nucleotide sequence ID" value="NC_009483.1"/>
</dbReference>
<dbReference type="PROSITE" id="PS50112">
    <property type="entry name" value="PAS"/>
    <property type="match status" value="1"/>
</dbReference>
<dbReference type="InterPro" id="IPR011006">
    <property type="entry name" value="CheY-like_superfamily"/>
</dbReference>
<dbReference type="SMART" id="SM00091">
    <property type="entry name" value="PAS"/>
    <property type="match status" value="1"/>
</dbReference>
<evidence type="ECO:0000313" key="6">
    <source>
        <dbReference type="EMBL" id="ABQ26305.1"/>
    </source>
</evidence>
<dbReference type="InterPro" id="IPR000014">
    <property type="entry name" value="PAS"/>
</dbReference>
<proteinExistence type="predicted"/>
<dbReference type="AlphaFoldDB" id="A5G3D7"/>
<dbReference type="SUPFAM" id="SSF55785">
    <property type="entry name" value="PYP-like sensor domain (PAS domain)"/>
    <property type="match status" value="1"/>
</dbReference>
<accession>A5G3D7</accession>